<feature type="repeat" description="TPR" evidence="3">
    <location>
        <begin position="862"/>
        <end position="895"/>
    </location>
</feature>
<dbReference type="SUPFAM" id="SSF48452">
    <property type="entry name" value="TPR-like"/>
    <property type="match status" value="2"/>
</dbReference>
<dbReference type="SMART" id="SM00028">
    <property type="entry name" value="TPR"/>
    <property type="match status" value="5"/>
</dbReference>
<keyword evidence="2 3" id="KW-0802">TPR repeat</keyword>
<dbReference type="PROSITE" id="PS50005">
    <property type="entry name" value="TPR"/>
    <property type="match status" value="3"/>
</dbReference>
<feature type="repeat" description="TPR" evidence="3">
    <location>
        <begin position="785"/>
        <end position="818"/>
    </location>
</feature>
<comment type="caution">
    <text evidence="5">The sequence shown here is derived from an EMBL/GenBank/DDBJ whole genome shotgun (WGS) entry which is preliminary data.</text>
</comment>
<dbReference type="InterPro" id="IPR011990">
    <property type="entry name" value="TPR-like_helical_dom_sf"/>
</dbReference>
<evidence type="ECO:0000256" key="3">
    <source>
        <dbReference type="PROSITE-ProRule" id="PRU00339"/>
    </source>
</evidence>
<dbReference type="AlphaFoldDB" id="A0A4R5DWY6"/>
<name>A0A4R5DWY6_9BACT</name>
<dbReference type="InterPro" id="IPR011600">
    <property type="entry name" value="Pept_C14_caspase"/>
</dbReference>
<evidence type="ECO:0000313" key="6">
    <source>
        <dbReference type="Proteomes" id="UP000294850"/>
    </source>
</evidence>
<dbReference type="InterPro" id="IPR019734">
    <property type="entry name" value="TPR_rpt"/>
</dbReference>
<dbReference type="PROSITE" id="PS00018">
    <property type="entry name" value="EF_HAND_1"/>
    <property type="match status" value="1"/>
</dbReference>
<dbReference type="Gene3D" id="1.25.40.10">
    <property type="entry name" value="Tetratricopeptide repeat domain"/>
    <property type="match status" value="4"/>
</dbReference>
<evidence type="ECO:0000256" key="2">
    <source>
        <dbReference type="ARBA" id="ARBA00022803"/>
    </source>
</evidence>
<feature type="domain" description="Peptidase C14 caspase" evidence="4">
    <location>
        <begin position="32"/>
        <end position="272"/>
    </location>
</feature>
<dbReference type="RefSeq" id="WP_131958836.1">
    <property type="nucleotide sequence ID" value="NZ_SMFL01000004.1"/>
</dbReference>
<dbReference type="PANTHER" id="PTHR45586">
    <property type="entry name" value="TPR REPEAT-CONTAINING PROTEIN PA4667"/>
    <property type="match status" value="1"/>
</dbReference>
<dbReference type="OrthoDB" id="174931at2"/>
<dbReference type="Proteomes" id="UP000294850">
    <property type="component" value="Unassembled WGS sequence"/>
</dbReference>
<reference evidence="5 6" key="1">
    <citation type="submission" date="2019-03" db="EMBL/GenBank/DDBJ databases">
        <title>Dyadobacter AR-3-6 sp. nov., isolated from arctic soil.</title>
        <authorList>
            <person name="Chaudhary D.K."/>
        </authorList>
    </citation>
    <scope>NUCLEOTIDE SEQUENCE [LARGE SCALE GENOMIC DNA]</scope>
    <source>
        <strain evidence="5 6">AR-3-6</strain>
    </source>
</reference>
<feature type="repeat" description="TPR" evidence="3">
    <location>
        <begin position="512"/>
        <end position="545"/>
    </location>
</feature>
<gene>
    <name evidence="5" type="ORF">E0F88_13805</name>
</gene>
<dbReference type="EMBL" id="SMFL01000004">
    <property type="protein sequence ID" value="TDE15573.1"/>
    <property type="molecule type" value="Genomic_DNA"/>
</dbReference>
<dbReference type="Pfam" id="PF13176">
    <property type="entry name" value="TPR_7"/>
    <property type="match status" value="1"/>
</dbReference>
<dbReference type="InterPro" id="IPR018247">
    <property type="entry name" value="EF_Hand_1_Ca_BS"/>
</dbReference>
<dbReference type="Pfam" id="PF00656">
    <property type="entry name" value="Peptidase_C14"/>
    <property type="match status" value="1"/>
</dbReference>
<keyword evidence="6" id="KW-1185">Reference proteome</keyword>
<dbReference type="InterPro" id="IPR051012">
    <property type="entry name" value="CellSynth/LPSAsmb/PSIAsmb"/>
</dbReference>
<dbReference type="PANTHER" id="PTHR45586:SF1">
    <property type="entry name" value="LIPOPOLYSACCHARIDE ASSEMBLY PROTEIN B"/>
    <property type="match status" value="1"/>
</dbReference>
<organism evidence="5 6">
    <name type="scientific">Dyadobacter psychrotolerans</name>
    <dbReference type="NCBI Taxonomy" id="2541721"/>
    <lineage>
        <taxon>Bacteria</taxon>
        <taxon>Pseudomonadati</taxon>
        <taxon>Bacteroidota</taxon>
        <taxon>Cytophagia</taxon>
        <taxon>Cytophagales</taxon>
        <taxon>Spirosomataceae</taxon>
        <taxon>Dyadobacter</taxon>
    </lineage>
</organism>
<keyword evidence="1" id="KW-0677">Repeat</keyword>
<evidence type="ECO:0000259" key="4">
    <source>
        <dbReference type="Pfam" id="PF00656"/>
    </source>
</evidence>
<dbReference type="GO" id="GO:0004197">
    <property type="term" value="F:cysteine-type endopeptidase activity"/>
    <property type="evidence" value="ECO:0007669"/>
    <property type="project" value="InterPro"/>
</dbReference>
<evidence type="ECO:0000256" key="1">
    <source>
        <dbReference type="ARBA" id="ARBA00022737"/>
    </source>
</evidence>
<proteinExistence type="predicted"/>
<dbReference type="Gene3D" id="3.40.50.1460">
    <property type="match status" value="1"/>
</dbReference>
<sequence>MIRLTRFLVLWILFICCTEIVFGQTASQGNIYAIVVGITKYQNPRLSTLQFADRDASLFAEHLQSKAGGNLPVTNVKLLLNEQATIAAIYDALNWLKTRCTENDKAYFYFSGHGDVETENSFSKGYLLAYNSPTTNYRNNAITIEDLNEMASHLSLKNNATVVLVTDACHSGQLAGDYYKGRQLVASQLKLILNNQVRLAACGVDELAAEGTDWGEGRGVFSYYLLKGLNGMADLNRNDTIQLRELNRYLDSCFAEDRVLISNAHKQHPVLNGNPNETLVLVNKSMPPLISLAPQPEKGSQRASVLKIFKPLSVQPVDYLFRLMQLKSVEDKIPFSTYDNIPAESIPITIVNACIAYQKRLTRQADSLISIGEKLKGNYWFADVDSLQLLKNQLLRSNSAVNSFNERFIQVVHGLAQEMVNAYLEGDVAELEKRQYYYAGNRQYRDFVSMLRVALQLAPRDHYLHNLLAVQEAYISGLVLRMEMVTSKDVPELFKRALKFQQKAVKLEPYAAFIHNELGNLYLRSKKYRSAARHLDMAKELSPAWAIPWSNQIRLGLATRNFRKATDAIAVADSLQDDLSYTAMNAGLAMEQQGNLFEAQRYYHKAIKNNEIHFLPYERLGDIYTKTGEYQKADWFLAAAHMRRKDFAITTNFLKLGVEAIEKATAAQDGGTCDLFKKILPKPLEPYVEMLKAFGMVEADPESALQILNAVSKKVGQIPLLYHYWGKALYAQKMWKDAEPMLLNAGQGYKTDSALSVYLIDNLKTRHNADSCLLGQLMRYNYDLTEDHYMLGSIYEKMGDTDKALLQYETISALENKRQNDQAAFRGYYELPVEGNKKKSVELIKGKYIRDALTRSDQPVMMGGYLKLGELYEMAGDYAKAESMYLRQVQLNRQAGNLRNVQPLRSLRELEDKVNLSKYWIAVNRQAEAKTFDFYQKMLQLFPRDNEWQQKAGMFLFNRLTIAFQKLNPAEYEDAYEAIKVNAYPFATYNSADMEREIQLKLPGSGQIIVIPLPKYDPLLIALESLQLSVKLSGDLIPNPKTMEAIADLTSWMGRQKEAFVAYKQLIRQNEPDPKLRSKIISYCFAIYEGTFAMQQLEILYKLGQTSHQQNIQLARCFILSGLPEKGRSILSNANEQDKTQKHESAKVTALSNALHGRYTQALINMESVVIDTIGISQDSINTILAGRYYFMARINALSKQNEQALSNLKLALQKDFSCGYVLDNDSAWNHLRETDQWNTLRKKFSQKLYAKDYKSREIPDSSSILKKLMGN</sequence>
<evidence type="ECO:0000313" key="5">
    <source>
        <dbReference type="EMBL" id="TDE15573.1"/>
    </source>
</evidence>
<accession>A0A4R5DWY6</accession>
<protein>
    <recommendedName>
        <fullName evidence="4">Peptidase C14 caspase domain-containing protein</fullName>
    </recommendedName>
</protein>
<dbReference type="GO" id="GO:0006508">
    <property type="term" value="P:proteolysis"/>
    <property type="evidence" value="ECO:0007669"/>
    <property type="project" value="InterPro"/>
</dbReference>